<reference evidence="1 2" key="1">
    <citation type="journal article" date="2022" name="Plant J.">
        <title>Chromosome-level genome of Camellia lanceoleosa provides a valuable resource for understanding genome evolution and self-incompatibility.</title>
        <authorList>
            <person name="Gong W."/>
            <person name="Xiao S."/>
            <person name="Wang L."/>
            <person name="Liao Z."/>
            <person name="Chang Y."/>
            <person name="Mo W."/>
            <person name="Hu G."/>
            <person name="Li W."/>
            <person name="Zhao G."/>
            <person name="Zhu H."/>
            <person name="Hu X."/>
            <person name="Ji K."/>
            <person name="Xiang X."/>
            <person name="Song Q."/>
            <person name="Yuan D."/>
            <person name="Jin S."/>
            <person name="Zhang L."/>
        </authorList>
    </citation>
    <scope>NUCLEOTIDE SEQUENCE [LARGE SCALE GENOMIC DNA]</scope>
    <source>
        <strain evidence="1">SQ_2022a</strain>
    </source>
</reference>
<name>A0ACC0I3T2_9ERIC</name>
<accession>A0ACC0I3T2</accession>
<comment type="caution">
    <text evidence="1">The sequence shown here is derived from an EMBL/GenBank/DDBJ whole genome shotgun (WGS) entry which is preliminary data.</text>
</comment>
<gene>
    <name evidence="1" type="ORF">LOK49_LG04G01123</name>
</gene>
<evidence type="ECO:0000313" key="1">
    <source>
        <dbReference type="EMBL" id="KAI8019407.1"/>
    </source>
</evidence>
<dbReference type="EMBL" id="CM045759">
    <property type="protein sequence ID" value="KAI8019407.1"/>
    <property type="molecule type" value="Genomic_DNA"/>
</dbReference>
<dbReference type="Proteomes" id="UP001060215">
    <property type="component" value="Chromosome 2"/>
</dbReference>
<proteinExistence type="predicted"/>
<keyword evidence="2" id="KW-1185">Reference proteome</keyword>
<organism evidence="1 2">
    <name type="scientific">Camellia lanceoleosa</name>
    <dbReference type="NCBI Taxonomy" id="1840588"/>
    <lineage>
        <taxon>Eukaryota</taxon>
        <taxon>Viridiplantae</taxon>
        <taxon>Streptophyta</taxon>
        <taxon>Embryophyta</taxon>
        <taxon>Tracheophyta</taxon>
        <taxon>Spermatophyta</taxon>
        <taxon>Magnoliopsida</taxon>
        <taxon>eudicotyledons</taxon>
        <taxon>Gunneridae</taxon>
        <taxon>Pentapetalae</taxon>
        <taxon>asterids</taxon>
        <taxon>Ericales</taxon>
        <taxon>Theaceae</taxon>
        <taxon>Camellia</taxon>
    </lineage>
</organism>
<protein>
    <submittedName>
        <fullName evidence="1">Uncharacterized protein</fullName>
    </submittedName>
</protein>
<sequence length="356" mass="40308">MKQTNRPSKKLSGKISSSFQKNTKNQKELDPELPETKKVKRGKSLAENHFNSGNPTNAKKHSCGSSFKLIELGKEDKALESDTIKEVDKKNSSISVKHDSLGERPLQGKCMNFSPITHWTRRRSSIYLLKETEDPINSPGQSMHGAMEVGVLEKRRKNGQNADMFQVLKVGGKRCKVGLHVSEEATNIKVNQQAQKEIDVDPGDIHLKLDARELMLVDALQKTNDYFGFATSIQDPAEYWKLDDSTIKKNSNFFQPRAQGVYRSDPADSEKGSVPLLSATEEVKMTSMVDDINAYSYLYPVELPSRKFVFKWLLELLVNAPPLLIANEDKLIWEADPSGMNQIYQWFITVVERFQL</sequence>
<evidence type="ECO:0000313" key="2">
    <source>
        <dbReference type="Proteomes" id="UP001060215"/>
    </source>
</evidence>